<name>A0ACC1Y3K8_MELAZ</name>
<accession>A0ACC1Y3K8</accession>
<reference evidence="1 2" key="1">
    <citation type="journal article" date="2023" name="Science">
        <title>Complex scaffold remodeling in plant triterpene biosynthesis.</title>
        <authorList>
            <person name="De La Pena R."/>
            <person name="Hodgson H."/>
            <person name="Liu J.C."/>
            <person name="Stephenson M.J."/>
            <person name="Martin A.C."/>
            <person name="Owen C."/>
            <person name="Harkess A."/>
            <person name="Leebens-Mack J."/>
            <person name="Jimenez L.E."/>
            <person name="Osbourn A."/>
            <person name="Sattely E.S."/>
        </authorList>
    </citation>
    <scope>NUCLEOTIDE SEQUENCE [LARGE SCALE GENOMIC DNA]</scope>
    <source>
        <strain evidence="2">cv. JPN11</strain>
        <tissue evidence="1">Leaf</tissue>
    </source>
</reference>
<proteinExistence type="predicted"/>
<gene>
    <name evidence="1" type="ORF">OWV82_009999</name>
</gene>
<dbReference type="Proteomes" id="UP001164539">
    <property type="component" value="Chromosome 5"/>
</dbReference>
<dbReference type="EMBL" id="CM051398">
    <property type="protein sequence ID" value="KAJ4718300.1"/>
    <property type="molecule type" value="Genomic_DNA"/>
</dbReference>
<organism evidence="1 2">
    <name type="scientific">Melia azedarach</name>
    <name type="common">Chinaberry tree</name>
    <dbReference type="NCBI Taxonomy" id="155640"/>
    <lineage>
        <taxon>Eukaryota</taxon>
        <taxon>Viridiplantae</taxon>
        <taxon>Streptophyta</taxon>
        <taxon>Embryophyta</taxon>
        <taxon>Tracheophyta</taxon>
        <taxon>Spermatophyta</taxon>
        <taxon>Magnoliopsida</taxon>
        <taxon>eudicotyledons</taxon>
        <taxon>Gunneridae</taxon>
        <taxon>Pentapetalae</taxon>
        <taxon>rosids</taxon>
        <taxon>malvids</taxon>
        <taxon>Sapindales</taxon>
        <taxon>Meliaceae</taxon>
        <taxon>Melia</taxon>
    </lineage>
</organism>
<protein>
    <submittedName>
        <fullName evidence="1">Bromo-adjacent domain-containing protein, putative isoform 1</fullName>
    </submittedName>
</protein>
<keyword evidence="2" id="KW-1185">Reference proteome</keyword>
<evidence type="ECO:0000313" key="1">
    <source>
        <dbReference type="EMBL" id="KAJ4718300.1"/>
    </source>
</evidence>
<evidence type="ECO:0000313" key="2">
    <source>
        <dbReference type="Proteomes" id="UP001164539"/>
    </source>
</evidence>
<sequence>MSDSEGEKAVGNVTFKWGIKKGVGGKKKNIQFYESFTYRGMEYFLYDSVIIYNRSDLETYVGKLVQIYETPSRAKKVKIVWFFRPIEIRNFLNGYKPDVNELFLASGEGEATWRNPQVSEEELTKADYIFYRTFDVAKCKIGDCFPAEIAGVKVKNFFNSKKDQALVNNPKVLEHVRECPGQSSSSSRMGLDVAVGNDVKGGDSGIRLSPLVKELKRAAANVDEPGYHPSDNTAPWPTSPVAKYEIDKSFAEISDEAKVKHCSKYQAPVNHPESKPYMRVGSLSAGTGLNKVARVSPEVKVQHFSNMKKDKEMVTNSNSYVRERTGKLGSSRLGLVKAVGAAVKVGTSGIKESSVVKGKYAVNVHKRGHFLSNDTTHKLKTYVDKGGTWSGSCSQVENRAKAGYYEKNTSPSAFDVPCKKRKLLQDENASKEFDKLGQNRGTKTDSLNLEVAKIPNSPFEKRLQRAHELGTLVSLENLDPSYTSSEVEDLVWHAFHERVEAKMLQRNTFSSPHIGKALVIFKSKDAAVLALSELRRRCLMLADGRPIVGSRATLSEPGRPTRLIGHLIIDKVWQKQRDKVTQLSCHFTLWHSEICICSRAIWSFNLRALLCVQIML</sequence>
<comment type="caution">
    <text evidence="1">The sequence shown here is derived from an EMBL/GenBank/DDBJ whole genome shotgun (WGS) entry which is preliminary data.</text>
</comment>